<reference evidence="1 2" key="1">
    <citation type="submission" date="2023-12" db="EMBL/GenBank/DDBJ databases">
        <title>Genome sequencing and assembly of bacterial species from a model synthetic community.</title>
        <authorList>
            <person name="Hogle S.L."/>
        </authorList>
    </citation>
    <scope>NUCLEOTIDE SEQUENCE [LARGE SCALE GENOMIC DNA]</scope>
    <source>
        <strain evidence="1 2">HAMBI_2792</strain>
    </source>
</reference>
<dbReference type="PROSITE" id="PS51257">
    <property type="entry name" value="PROKAR_LIPOPROTEIN"/>
    <property type="match status" value="1"/>
</dbReference>
<dbReference type="RefSeq" id="WP_227538719.1">
    <property type="nucleotide sequence ID" value="NZ_CP139961.1"/>
</dbReference>
<organism evidence="1 2">
    <name type="scientific">Moraxella canis</name>
    <dbReference type="NCBI Taxonomy" id="90239"/>
    <lineage>
        <taxon>Bacteria</taxon>
        <taxon>Pseudomonadati</taxon>
        <taxon>Pseudomonadota</taxon>
        <taxon>Gammaproteobacteria</taxon>
        <taxon>Moraxellales</taxon>
        <taxon>Moraxellaceae</taxon>
        <taxon>Moraxella</taxon>
    </lineage>
</organism>
<protein>
    <submittedName>
        <fullName evidence="1">DUF3465 domain-containing protein</fullName>
    </submittedName>
</protein>
<name>A0ABZ0WYX7_9GAMM</name>
<evidence type="ECO:0000313" key="1">
    <source>
        <dbReference type="EMBL" id="WQE04467.1"/>
    </source>
</evidence>
<dbReference type="InterPro" id="IPR021856">
    <property type="entry name" value="DUF3465"/>
</dbReference>
<sequence>MIFNLHKKLIKQVLICSGIIAAATMFIGCQPPDEVAYEQDRDITHEQLEHPKALPCHNELISQSFEKRRSDVQVKGCGRVRAILKDDLKGSRHQKFIVDLQGYSHTVLIAHNIDLAPRVDNLNQGDWVDFYGEYEYTEQGGVVHWTHHDPAGRHQDGYIIHHAQKYQ</sequence>
<dbReference type="Proteomes" id="UP001324384">
    <property type="component" value="Chromosome"/>
</dbReference>
<accession>A0ABZ0WYX7</accession>
<evidence type="ECO:0000313" key="2">
    <source>
        <dbReference type="Proteomes" id="UP001324384"/>
    </source>
</evidence>
<proteinExistence type="predicted"/>
<dbReference type="Pfam" id="PF11948">
    <property type="entry name" value="DUF3465"/>
    <property type="match status" value="1"/>
</dbReference>
<dbReference type="EMBL" id="CP139961">
    <property type="protein sequence ID" value="WQE04467.1"/>
    <property type="molecule type" value="Genomic_DNA"/>
</dbReference>
<gene>
    <name evidence="1" type="ORF">U0021_02390</name>
</gene>
<keyword evidence="2" id="KW-1185">Reference proteome</keyword>